<dbReference type="InterPro" id="IPR007138">
    <property type="entry name" value="ABM_dom"/>
</dbReference>
<sequence length="125" mass="14196">MIAVLFEVTPLPGQEARYFDIAAMLREHLQAIDGFVSVERFQSLTRPGTYLSLSYWRDEAAVRAWRNQADHRTGQAEGREAVFTDYRIRVAQVLRDYTQTQRSEAPDDSNAALLTPPLSPHHPPA</sequence>
<accession>A0ABU1ZV64</accession>
<dbReference type="PROSITE" id="PS51725">
    <property type="entry name" value="ABM"/>
    <property type="match status" value="1"/>
</dbReference>
<dbReference type="Pfam" id="PF03992">
    <property type="entry name" value="ABM"/>
    <property type="match status" value="1"/>
</dbReference>
<evidence type="ECO:0000256" key="1">
    <source>
        <dbReference type="SAM" id="MobiDB-lite"/>
    </source>
</evidence>
<proteinExistence type="predicted"/>
<evidence type="ECO:0000313" key="3">
    <source>
        <dbReference type="EMBL" id="MDR7308876.1"/>
    </source>
</evidence>
<keyword evidence="3" id="KW-0503">Monooxygenase</keyword>
<dbReference type="PANTHER" id="PTHR37811:SF2">
    <property type="entry name" value="ABM DOMAIN-CONTAINING PROTEIN"/>
    <property type="match status" value="1"/>
</dbReference>
<feature type="region of interest" description="Disordered" evidence="1">
    <location>
        <begin position="98"/>
        <end position="125"/>
    </location>
</feature>
<evidence type="ECO:0000259" key="2">
    <source>
        <dbReference type="PROSITE" id="PS51725"/>
    </source>
</evidence>
<reference evidence="3 4" key="1">
    <citation type="submission" date="2023-07" db="EMBL/GenBank/DDBJ databases">
        <title>Sorghum-associated microbial communities from plants grown in Nebraska, USA.</title>
        <authorList>
            <person name="Schachtman D."/>
        </authorList>
    </citation>
    <scope>NUCLEOTIDE SEQUENCE [LARGE SCALE GENOMIC DNA]</scope>
    <source>
        <strain evidence="3 4">BE308</strain>
    </source>
</reference>
<dbReference type="GO" id="GO:0004497">
    <property type="term" value="F:monooxygenase activity"/>
    <property type="evidence" value="ECO:0007669"/>
    <property type="project" value="UniProtKB-KW"/>
</dbReference>
<comment type="caution">
    <text evidence="3">The sequence shown here is derived from an EMBL/GenBank/DDBJ whole genome shotgun (WGS) entry which is preliminary data.</text>
</comment>
<keyword evidence="3" id="KW-0560">Oxidoreductase</keyword>
<feature type="domain" description="ABM" evidence="2">
    <location>
        <begin position="2"/>
        <end position="90"/>
    </location>
</feature>
<dbReference type="Gene3D" id="3.30.70.100">
    <property type="match status" value="1"/>
</dbReference>
<dbReference type="InterPro" id="IPR052936">
    <property type="entry name" value="Jasmonate_Hydroxylase-like"/>
</dbReference>
<evidence type="ECO:0000313" key="4">
    <source>
        <dbReference type="Proteomes" id="UP001268089"/>
    </source>
</evidence>
<gene>
    <name evidence="3" type="ORF">J2X15_004199</name>
</gene>
<keyword evidence="4" id="KW-1185">Reference proteome</keyword>
<dbReference type="PANTHER" id="PTHR37811">
    <property type="entry name" value="BLL5343 PROTEIN"/>
    <property type="match status" value="1"/>
</dbReference>
<dbReference type="EMBL" id="JAVDXO010000015">
    <property type="protein sequence ID" value="MDR7308876.1"/>
    <property type="molecule type" value="Genomic_DNA"/>
</dbReference>
<dbReference type="RefSeq" id="WP_310346856.1">
    <property type="nucleotide sequence ID" value="NZ_JAVDXO010000015.1"/>
</dbReference>
<dbReference type="InterPro" id="IPR011008">
    <property type="entry name" value="Dimeric_a/b-barrel"/>
</dbReference>
<organism evidence="3 4">
    <name type="scientific">Rhodoferax saidenbachensis</name>
    <dbReference type="NCBI Taxonomy" id="1484693"/>
    <lineage>
        <taxon>Bacteria</taxon>
        <taxon>Pseudomonadati</taxon>
        <taxon>Pseudomonadota</taxon>
        <taxon>Betaproteobacteria</taxon>
        <taxon>Burkholderiales</taxon>
        <taxon>Comamonadaceae</taxon>
        <taxon>Rhodoferax</taxon>
    </lineage>
</organism>
<dbReference type="Proteomes" id="UP001268089">
    <property type="component" value="Unassembled WGS sequence"/>
</dbReference>
<name>A0ABU1ZV64_9BURK</name>
<dbReference type="SUPFAM" id="SSF54909">
    <property type="entry name" value="Dimeric alpha+beta barrel"/>
    <property type="match status" value="1"/>
</dbReference>
<protein>
    <submittedName>
        <fullName evidence="3">Heme-degrading monooxygenase HmoA</fullName>
    </submittedName>
</protein>